<evidence type="ECO:0000259" key="2">
    <source>
        <dbReference type="Pfam" id="PF09850"/>
    </source>
</evidence>
<keyword evidence="1" id="KW-0472">Membrane</keyword>
<gene>
    <name evidence="3" type="ORF">LJ656_24155</name>
</gene>
<comment type="caution">
    <text evidence="3">The sequence shown here is derived from an EMBL/GenBank/DDBJ whole genome shotgun (WGS) entry which is preliminary data.</text>
</comment>
<dbReference type="PANTHER" id="PTHR38033:SF1">
    <property type="entry name" value="DOTU FAMILY TYPE IV_VI SECRETION SYSTEM PROTEIN"/>
    <property type="match status" value="1"/>
</dbReference>
<dbReference type="EMBL" id="JAJITD010000013">
    <property type="protein sequence ID" value="MCC8395680.1"/>
    <property type="molecule type" value="Genomic_DNA"/>
</dbReference>
<dbReference type="Proteomes" id="UP001431019">
    <property type="component" value="Unassembled WGS sequence"/>
</dbReference>
<evidence type="ECO:0000313" key="4">
    <source>
        <dbReference type="Proteomes" id="UP001431019"/>
    </source>
</evidence>
<feature type="domain" description="Type IV / VI secretion system DotU" evidence="2">
    <location>
        <begin position="18"/>
        <end position="198"/>
    </location>
</feature>
<keyword evidence="4" id="KW-1185">Reference proteome</keyword>
<protein>
    <submittedName>
        <fullName evidence="3">DotU family type IV/VI secretion system protein</fullName>
    </submittedName>
</protein>
<accession>A0ABS8K0K1</accession>
<dbReference type="InterPro" id="IPR017732">
    <property type="entry name" value="T4/T6SS_DotU"/>
</dbReference>
<sequence>MLTQLRATALHAELLGCGAAIPDIHSWRARCGTLVETLRDDLRDASCPPARIDEISLAQCVLLDELTLRVLPLRQQHEWLRESLQMRFHRVSDGAVRVRARIDALLATGRQDAGLLELYGIVLELGFDGDRESAGACLQRVKSALDRLAPAEPASSGAIQTTSTGAAKGATASSRAELTRWIAGVVMVAAVAIGTLWIAFDASLRSAIGRLPDPAIAPISTAPHEDVQ</sequence>
<proteinExistence type="predicted"/>
<dbReference type="PANTHER" id="PTHR38033">
    <property type="entry name" value="MEMBRANE PROTEIN-RELATED"/>
    <property type="match status" value="1"/>
</dbReference>
<feature type="transmembrane region" description="Helical" evidence="1">
    <location>
        <begin position="181"/>
        <end position="200"/>
    </location>
</feature>
<organism evidence="3 4">
    <name type="scientific">Paraburkholderia sejongensis</name>
    <dbReference type="NCBI Taxonomy" id="2886946"/>
    <lineage>
        <taxon>Bacteria</taxon>
        <taxon>Pseudomonadati</taxon>
        <taxon>Pseudomonadota</taxon>
        <taxon>Betaproteobacteria</taxon>
        <taxon>Burkholderiales</taxon>
        <taxon>Burkholderiaceae</taxon>
        <taxon>Paraburkholderia</taxon>
    </lineage>
</organism>
<keyword evidence="1" id="KW-1133">Transmembrane helix</keyword>
<dbReference type="Gene3D" id="1.25.40.590">
    <property type="entry name" value="Type IV / VI secretion system, DotU"/>
    <property type="match status" value="1"/>
</dbReference>
<dbReference type="Pfam" id="PF09850">
    <property type="entry name" value="DotU"/>
    <property type="match status" value="1"/>
</dbReference>
<evidence type="ECO:0000313" key="3">
    <source>
        <dbReference type="EMBL" id="MCC8395680.1"/>
    </source>
</evidence>
<keyword evidence="1" id="KW-0812">Transmembrane</keyword>
<dbReference type="InterPro" id="IPR038522">
    <property type="entry name" value="T4/T6SS_DotU_sf"/>
</dbReference>
<reference evidence="3 4" key="1">
    <citation type="submission" date="2021-11" db="EMBL/GenBank/DDBJ databases">
        <authorList>
            <person name="Oh E.-T."/>
            <person name="Kim S.-B."/>
        </authorList>
    </citation>
    <scope>NUCLEOTIDE SEQUENCE [LARGE SCALE GENOMIC DNA]</scope>
    <source>
        <strain evidence="3 4">MMS20-SJTR3</strain>
    </source>
</reference>
<dbReference type="RefSeq" id="WP_230512040.1">
    <property type="nucleotide sequence ID" value="NZ_JAJITD010000013.1"/>
</dbReference>
<evidence type="ECO:0000256" key="1">
    <source>
        <dbReference type="SAM" id="Phobius"/>
    </source>
</evidence>
<name>A0ABS8K0K1_9BURK</name>